<evidence type="ECO:0000256" key="4">
    <source>
        <dbReference type="ARBA" id="ARBA00022519"/>
    </source>
</evidence>
<evidence type="ECO:0000256" key="3">
    <source>
        <dbReference type="ARBA" id="ARBA00022475"/>
    </source>
</evidence>
<dbReference type="GO" id="GO:0005886">
    <property type="term" value="C:plasma membrane"/>
    <property type="evidence" value="ECO:0007669"/>
    <property type="project" value="UniProtKB-SubCell"/>
</dbReference>
<evidence type="ECO:0000313" key="10">
    <source>
        <dbReference type="EMBL" id="KKM91918.1"/>
    </source>
</evidence>
<keyword evidence="4" id="KW-0997">Cell inner membrane</keyword>
<proteinExistence type="predicted"/>
<dbReference type="InterPro" id="IPR007387">
    <property type="entry name" value="TRAP_DctQ"/>
</dbReference>
<dbReference type="PANTHER" id="PTHR35011:SF2">
    <property type="entry name" value="2,3-DIKETO-L-GULONATE TRAP TRANSPORTER SMALL PERMEASE PROTEIN YIAM"/>
    <property type="match status" value="1"/>
</dbReference>
<evidence type="ECO:0000256" key="6">
    <source>
        <dbReference type="ARBA" id="ARBA00022989"/>
    </source>
</evidence>
<gene>
    <name evidence="10" type="ORF">LCGC14_1223670</name>
</gene>
<organism evidence="10">
    <name type="scientific">marine sediment metagenome</name>
    <dbReference type="NCBI Taxonomy" id="412755"/>
    <lineage>
        <taxon>unclassified sequences</taxon>
        <taxon>metagenomes</taxon>
        <taxon>ecological metagenomes</taxon>
    </lineage>
</organism>
<keyword evidence="5 8" id="KW-0812">Transmembrane</keyword>
<comment type="caution">
    <text evidence="10">The sequence shown here is derived from an EMBL/GenBank/DDBJ whole genome shotgun (WGS) entry which is preliminary data.</text>
</comment>
<keyword evidence="7 8" id="KW-0472">Membrane</keyword>
<reference evidence="10" key="1">
    <citation type="journal article" date="2015" name="Nature">
        <title>Complex archaea that bridge the gap between prokaryotes and eukaryotes.</title>
        <authorList>
            <person name="Spang A."/>
            <person name="Saw J.H."/>
            <person name="Jorgensen S.L."/>
            <person name="Zaremba-Niedzwiedzka K."/>
            <person name="Martijn J."/>
            <person name="Lind A.E."/>
            <person name="van Eijk R."/>
            <person name="Schleper C."/>
            <person name="Guy L."/>
            <person name="Ettema T.J."/>
        </authorList>
    </citation>
    <scope>NUCLEOTIDE SEQUENCE</scope>
</reference>
<dbReference type="Pfam" id="PF04290">
    <property type="entry name" value="DctQ"/>
    <property type="match status" value="1"/>
</dbReference>
<comment type="subcellular location">
    <subcellularLocation>
        <location evidence="1">Cell inner membrane</location>
        <topology evidence="1">Multi-pass membrane protein</topology>
    </subcellularLocation>
</comment>
<keyword evidence="6 8" id="KW-1133">Transmembrane helix</keyword>
<protein>
    <recommendedName>
        <fullName evidence="9">Tripartite ATP-independent periplasmic transporters DctQ component domain-containing protein</fullName>
    </recommendedName>
</protein>
<evidence type="ECO:0000256" key="7">
    <source>
        <dbReference type="ARBA" id="ARBA00023136"/>
    </source>
</evidence>
<dbReference type="PANTHER" id="PTHR35011">
    <property type="entry name" value="2,3-DIKETO-L-GULONATE TRAP TRANSPORTER SMALL PERMEASE PROTEIN YIAM"/>
    <property type="match status" value="1"/>
</dbReference>
<evidence type="ECO:0000256" key="2">
    <source>
        <dbReference type="ARBA" id="ARBA00022448"/>
    </source>
</evidence>
<keyword evidence="2" id="KW-0813">Transport</keyword>
<evidence type="ECO:0000256" key="5">
    <source>
        <dbReference type="ARBA" id="ARBA00022692"/>
    </source>
</evidence>
<feature type="transmembrane region" description="Helical" evidence="8">
    <location>
        <begin position="104"/>
        <end position="124"/>
    </location>
</feature>
<feature type="transmembrane region" description="Helical" evidence="8">
    <location>
        <begin position="65"/>
        <end position="83"/>
    </location>
</feature>
<accession>A0A0F9LEK7</accession>
<evidence type="ECO:0000256" key="8">
    <source>
        <dbReference type="SAM" id="Phobius"/>
    </source>
</evidence>
<dbReference type="GO" id="GO:0015740">
    <property type="term" value="P:C4-dicarboxylate transport"/>
    <property type="evidence" value="ECO:0007669"/>
    <property type="project" value="TreeGrafter"/>
</dbReference>
<sequence length="179" mass="20047">MNIVRDKRIPMNKNKPKTFLGRIVVFLLLMEDGILIGLFLIMLGMATVQILLRNFFSTGIVWGDVMLRIIILWIGLVGAMVASRKGDHISVDLIARYLPQQIKGLVEGLCALVTALVCTVVAYYSLQFVFREFEEGGIAFAKMPVWVCEAIIPLAFTAIALRYFITSFNNLTAFLKSPD</sequence>
<keyword evidence="3" id="KW-1003">Cell membrane</keyword>
<dbReference type="InterPro" id="IPR055348">
    <property type="entry name" value="DctQ"/>
</dbReference>
<feature type="domain" description="Tripartite ATP-independent periplasmic transporters DctQ component" evidence="9">
    <location>
        <begin position="42"/>
        <end position="170"/>
    </location>
</feature>
<dbReference type="AlphaFoldDB" id="A0A0F9LEK7"/>
<evidence type="ECO:0000259" key="9">
    <source>
        <dbReference type="Pfam" id="PF04290"/>
    </source>
</evidence>
<dbReference type="EMBL" id="LAZR01006467">
    <property type="protein sequence ID" value="KKM91918.1"/>
    <property type="molecule type" value="Genomic_DNA"/>
</dbReference>
<feature type="transmembrane region" description="Helical" evidence="8">
    <location>
        <begin position="20"/>
        <end position="45"/>
    </location>
</feature>
<feature type="transmembrane region" description="Helical" evidence="8">
    <location>
        <begin position="144"/>
        <end position="165"/>
    </location>
</feature>
<evidence type="ECO:0000256" key="1">
    <source>
        <dbReference type="ARBA" id="ARBA00004429"/>
    </source>
</evidence>
<name>A0A0F9LEK7_9ZZZZ</name>
<dbReference type="GO" id="GO:0022857">
    <property type="term" value="F:transmembrane transporter activity"/>
    <property type="evidence" value="ECO:0007669"/>
    <property type="project" value="TreeGrafter"/>
</dbReference>